<evidence type="ECO:0000256" key="2">
    <source>
        <dbReference type="ARBA" id="ARBA00022676"/>
    </source>
</evidence>
<evidence type="ECO:0000313" key="10">
    <source>
        <dbReference type="EMBL" id="SBT04541.1"/>
    </source>
</evidence>
<organism evidence="10 11">
    <name type="scientific">Candidatus Accumulibacter aalborgensis</name>
    <dbReference type="NCBI Taxonomy" id="1860102"/>
    <lineage>
        <taxon>Bacteria</taxon>
        <taxon>Pseudomonadati</taxon>
        <taxon>Pseudomonadota</taxon>
        <taxon>Betaproteobacteria</taxon>
        <taxon>Candidatus Accumulibacter</taxon>
    </lineage>
</organism>
<reference evidence="10 11" key="1">
    <citation type="submission" date="2016-06" db="EMBL/GenBank/DDBJ databases">
        <authorList>
            <person name="Kjaerup R.B."/>
            <person name="Dalgaard T.S."/>
            <person name="Juul-Madsen H.R."/>
        </authorList>
    </citation>
    <scope>NUCLEOTIDE SEQUENCE [LARGE SCALE GENOMIC DNA]</scope>
    <source>
        <strain evidence="10">3</strain>
    </source>
</reference>
<keyword evidence="5 8" id="KW-1133">Transmembrane helix</keyword>
<evidence type="ECO:0000256" key="3">
    <source>
        <dbReference type="ARBA" id="ARBA00022679"/>
    </source>
</evidence>
<feature type="region of interest" description="Disordered" evidence="7">
    <location>
        <begin position="303"/>
        <end position="322"/>
    </location>
</feature>
<dbReference type="Proteomes" id="UP000199169">
    <property type="component" value="Unassembled WGS sequence"/>
</dbReference>
<proteinExistence type="predicted"/>
<dbReference type="STRING" id="1860102.ACCAA_1570002"/>
<keyword evidence="4 8" id="KW-0812">Transmembrane</keyword>
<dbReference type="InterPro" id="IPR029044">
    <property type="entry name" value="Nucleotide-diphossugar_trans"/>
</dbReference>
<evidence type="ECO:0000256" key="5">
    <source>
        <dbReference type="ARBA" id="ARBA00022989"/>
    </source>
</evidence>
<keyword evidence="11" id="KW-1185">Reference proteome</keyword>
<sequence>MSEFLRRVELAAADLGVTHEIILIDDGSVDRSWSIIEEALRNNRALRAIRFSRNFGHHVALSAGLDYASGEWVVVMDSDLQDNPDEIAVLYGKAREGFDVVLGRRERRRHGVLKQLLARLFYRGLNYLSDGTFDPRVGVFRIMSRQVVGEVCRLREVSRFFSGLVAWVGFRQTSVDVQHGSRYAGDTKYPLRRQISLAVDALLAFSEKPLKLAIYVGTSFASAGILYAIAIVVRALLGQIAVLGYASLMAAILIVGGVSTITIGLVGVYVGRVFKQVKARPLYVVSERINFAGDHPSAWADPLSSWPISAPAGTDQGEKHEG</sequence>
<dbReference type="PANTHER" id="PTHR48090:SF1">
    <property type="entry name" value="PROPHAGE BACTOPRENOL GLUCOSYL TRANSFERASE HOMOLOG"/>
    <property type="match status" value="1"/>
</dbReference>
<protein>
    <submittedName>
        <fullName evidence="10">Putative enzyme</fullName>
        <ecNumber evidence="10">2.4.-.-</ecNumber>
    </submittedName>
</protein>
<evidence type="ECO:0000259" key="9">
    <source>
        <dbReference type="Pfam" id="PF00535"/>
    </source>
</evidence>
<dbReference type="PANTHER" id="PTHR48090">
    <property type="entry name" value="UNDECAPRENYL-PHOSPHATE 4-DEOXY-4-FORMAMIDO-L-ARABINOSE TRANSFERASE-RELATED"/>
    <property type="match status" value="1"/>
</dbReference>
<evidence type="ECO:0000256" key="8">
    <source>
        <dbReference type="SAM" id="Phobius"/>
    </source>
</evidence>
<evidence type="ECO:0000256" key="7">
    <source>
        <dbReference type="SAM" id="MobiDB-lite"/>
    </source>
</evidence>
<dbReference type="GO" id="GO:0005886">
    <property type="term" value="C:plasma membrane"/>
    <property type="evidence" value="ECO:0007669"/>
    <property type="project" value="TreeGrafter"/>
</dbReference>
<evidence type="ECO:0000256" key="6">
    <source>
        <dbReference type="ARBA" id="ARBA00023136"/>
    </source>
</evidence>
<dbReference type="AlphaFoldDB" id="A0A1A8XIM0"/>
<dbReference type="InterPro" id="IPR050256">
    <property type="entry name" value="Glycosyltransferase_2"/>
</dbReference>
<evidence type="ECO:0000256" key="4">
    <source>
        <dbReference type="ARBA" id="ARBA00022692"/>
    </source>
</evidence>
<evidence type="ECO:0000256" key="1">
    <source>
        <dbReference type="ARBA" id="ARBA00004141"/>
    </source>
</evidence>
<dbReference type="GO" id="GO:0016757">
    <property type="term" value="F:glycosyltransferase activity"/>
    <property type="evidence" value="ECO:0007669"/>
    <property type="project" value="UniProtKB-KW"/>
</dbReference>
<dbReference type="InterPro" id="IPR001173">
    <property type="entry name" value="Glyco_trans_2-like"/>
</dbReference>
<name>A0A1A8XIM0_9PROT</name>
<dbReference type="SUPFAM" id="SSF53448">
    <property type="entry name" value="Nucleotide-diphospho-sugar transferases"/>
    <property type="match status" value="1"/>
</dbReference>
<dbReference type="EC" id="2.4.-.-" evidence="10"/>
<dbReference type="EMBL" id="FLQX01000065">
    <property type="protein sequence ID" value="SBT04541.1"/>
    <property type="molecule type" value="Genomic_DNA"/>
</dbReference>
<dbReference type="CDD" id="cd04187">
    <property type="entry name" value="DPM1_like_bac"/>
    <property type="match status" value="1"/>
</dbReference>
<evidence type="ECO:0000313" key="11">
    <source>
        <dbReference type="Proteomes" id="UP000199169"/>
    </source>
</evidence>
<accession>A0A1A8XIM0</accession>
<feature type="domain" description="Glycosyltransferase 2-like" evidence="9">
    <location>
        <begin position="19"/>
        <end position="149"/>
    </location>
</feature>
<keyword evidence="3 10" id="KW-0808">Transferase</keyword>
<dbReference type="Pfam" id="PF00535">
    <property type="entry name" value="Glycos_transf_2"/>
    <property type="match status" value="1"/>
</dbReference>
<keyword evidence="2 10" id="KW-0328">Glycosyltransferase</keyword>
<feature type="transmembrane region" description="Helical" evidence="8">
    <location>
        <begin position="243"/>
        <end position="270"/>
    </location>
</feature>
<feature type="transmembrane region" description="Helical" evidence="8">
    <location>
        <begin position="212"/>
        <end position="237"/>
    </location>
</feature>
<gene>
    <name evidence="10" type="ORF">ACCAA_1570002</name>
</gene>
<comment type="subcellular location">
    <subcellularLocation>
        <location evidence="1">Membrane</location>
        <topology evidence="1">Multi-pass membrane protein</topology>
    </subcellularLocation>
</comment>
<dbReference type="Gene3D" id="3.90.550.10">
    <property type="entry name" value="Spore Coat Polysaccharide Biosynthesis Protein SpsA, Chain A"/>
    <property type="match status" value="1"/>
</dbReference>
<keyword evidence="6 8" id="KW-0472">Membrane</keyword>